<accession>A0ACC0VGV9</accession>
<organism evidence="1 2">
    <name type="scientific">Peronosclerospora sorghi</name>
    <dbReference type="NCBI Taxonomy" id="230839"/>
    <lineage>
        <taxon>Eukaryota</taxon>
        <taxon>Sar</taxon>
        <taxon>Stramenopiles</taxon>
        <taxon>Oomycota</taxon>
        <taxon>Peronosporomycetes</taxon>
        <taxon>Peronosporales</taxon>
        <taxon>Peronosporaceae</taxon>
        <taxon>Peronosclerospora</taxon>
    </lineage>
</organism>
<reference evidence="1 2" key="1">
    <citation type="journal article" date="2022" name="bioRxiv">
        <title>The genome of the oomycete Peronosclerospora sorghi, a cosmopolitan pathogen of maize and sorghum, is inflated with dispersed pseudogenes.</title>
        <authorList>
            <person name="Fletcher K."/>
            <person name="Martin F."/>
            <person name="Isakeit T."/>
            <person name="Cavanaugh K."/>
            <person name="Magill C."/>
            <person name="Michelmore R."/>
        </authorList>
    </citation>
    <scope>NUCLEOTIDE SEQUENCE [LARGE SCALE GENOMIC DNA]</scope>
    <source>
        <strain evidence="1">P6</strain>
    </source>
</reference>
<keyword evidence="2" id="KW-1185">Reference proteome</keyword>
<evidence type="ECO:0000313" key="1">
    <source>
        <dbReference type="EMBL" id="KAI9905442.1"/>
    </source>
</evidence>
<sequence length="84" mass="9597">MRAYVVEEDSLCIIFAHVKKDQAACLRYSFATGGCPVLALSLFSPTTSIDESNLDLLFPGVNQYGRYRRELRTLIARKYFCVKR</sequence>
<gene>
    <name evidence="1" type="ORF">PsorP6_013931</name>
</gene>
<name>A0ACC0VGV9_9STRA</name>
<dbReference type="EMBL" id="CM047588">
    <property type="protein sequence ID" value="KAI9905442.1"/>
    <property type="molecule type" value="Genomic_DNA"/>
</dbReference>
<evidence type="ECO:0000313" key="2">
    <source>
        <dbReference type="Proteomes" id="UP001163321"/>
    </source>
</evidence>
<proteinExistence type="predicted"/>
<comment type="caution">
    <text evidence="1">The sequence shown here is derived from an EMBL/GenBank/DDBJ whole genome shotgun (WGS) entry which is preliminary data.</text>
</comment>
<protein>
    <submittedName>
        <fullName evidence="1">Uncharacterized protein</fullName>
    </submittedName>
</protein>
<dbReference type="Proteomes" id="UP001163321">
    <property type="component" value="Chromosome 9"/>
</dbReference>